<dbReference type="STRING" id="1094466.KQS_02620"/>
<accession>H8XSD0</accession>
<evidence type="ECO:0008006" key="3">
    <source>
        <dbReference type="Google" id="ProtNLM"/>
    </source>
</evidence>
<dbReference type="RefSeq" id="WP_014387659.1">
    <property type="nucleotide sequence ID" value="NC_017025.1"/>
</dbReference>
<dbReference type="eggNOG" id="COG2346">
    <property type="taxonomic scope" value="Bacteria"/>
</dbReference>
<evidence type="ECO:0000313" key="1">
    <source>
        <dbReference type="EMBL" id="CCG52515.1"/>
    </source>
</evidence>
<dbReference type="GO" id="GO:0020037">
    <property type="term" value="F:heme binding"/>
    <property type="evidence" value="ECO:0007669"/>
    <property type="project" value="InterPro"/>
</dbReference>
<dbReference type="Gene3D" id="1.10.490.10">
    <property type="entry name" value="Globins"/>
    <property type="match status" value="1"/>
</dbReference>
<dbReference type="AlphaFoldDB" id="H8XSD0"/>
<evidence type="ECO:0000313" key="2">
    <source>
        <dbReference type="Proteomes" id="UP000007599"/>
    </source>
</evidence>
<proteinExistence type="predicted"/>
<dbReference type="SUPFAM" id="SSF46458">
    <property type="entry name" value="Globin-like"/>
    <property type="match status" value="1"/>
</dbReference>
<keyword evidence="2" id="KW-1185">Reference proteome</keyword>
<dbReference type="PATRIC" id="fig|1094466.5.peg.519"/>
<dbReference type="InterPro" id="IPR012292">
    <property type="entry name" value="Globin/Proto"/>
</dbReference>
<dbReference type="GO" id="GO:0019825">
    <property type="term" value="F:oxygen binding"/>
    <property type="evidence" value="ECO:0007669"/>
    <property type="project" value="InterPro"/>
</dbReference>
<dbReference type="HOGENOM" id="CLU_104957_3_1_10"/>
<dbReference type="OrthoDB" id="25954at2"/>
<dbReference type="Proteomes" id="UP000007599">
    <property type="component" value="Chromosome I"/>
</dbReference>
<sequence length="124" mass="15051">MRDIETREDILLIMRNFYDRLLKDNSINFFFTKATDVDQHLEKHFEILADFWEQGLFLKGGYSNNMFQIHKDIHDKHPFSHEHFEIWLDHLYTSIDENFDGPNCDVMKKMSLNMATVMRIKFFQ</sequence>
<dbReference type="EMBL" id="HE774682">
    <property type="protein sequence ID" value="CCG52515.1"/>
    <property type="molecule type" value="Genomic_DNA"/>
</dbReference>
<organism evidence="1 2">
    <name type="scientific">Flavobacterium indicum (strain DSM 17447 / CIP 109464 / GPTSA100-9)</name>
    <dbReference type="NCBI Taxonomy" id="1094466"/>
    <lineage>
        <taxon>Bacteria</taxon>
        <taxon>Pseudomonadati</taxon>
        <taxon>Bacteroidota</taxon>
        <taxon>Flavobacteriia</taxon>
        <taxon>Flavobacteriales</taxon>
        <taxon>Flavobacteriaceae</taxon>
        <taxon>Flavobacterium</taxon>
    </lineage>
</organism>
<reference evidence="1 2" key="1">
    <citation type="journal article" date="2012" name="J. Bacteriol.">
        <title>Complete Genome Sequence of Flavobacterium indicum GPSTA100-9T, Isolated from Warm Spring Water.</title>
        <authorList>
            <person name="Barbier P."/>
            <person name="Houel A."/>
            <person name="Loux V."/>
            <person name="Poulain J."/>
            <person name="Bernardet J.F."/>
            <person name="Touchon M."/>
            <person name="Duchaud E."/>
        </authorList>
    </citation>
    <scope>NUCLEOTIDE SEQUENCE [LARGE SCALE GENOMIC DNA]</scope>
    <source>
        <strain evidence="2">DSM 17447 / CIP 109464 / GPTSA100-9</strain>
    </source>
</reference>
<gene>
    <name evidence="1" type="ordered locus">KQS_02620</name>
</gene>
<dbReference type="CDD" id="cd08916">
    <property type="entry name" value="TrHb3_P"/>
    <property type="match status" value="1"/>
</dbReference>
<dbReference type="InterPro" id="IPR009050">
    <property type="entry name" value="Globin-like_sf"/>
</dbReference>
<dbReference type="KEGG" id="fin:KQS_02620"/>
<protein>
    <recommendedName>
        <fullName evidence="3">Hemoglobin</fullName>
    </recommendedName>
</protein>
<reference evidence="2" key="2">
    <citation type="submission" date="2012-03" db="EMBL/GenBank/DDBJ databases">
        <title>Complete genome sequence of Flavobacterium indicum GPTSA100-9T, isolated from warm spring water.</title>
        <authorList>
            <person name="Barbier P."/>
            <person name="Houel A."/>
            <person name="Loux V."/>
            <person name="Poulain J."/>
            <person name="Bernardet J.-F."/>
            <person name="Touchon M."/>
            <person name="Duchaud E."/>
        </authorList>
    </citation>
    <scope>NUCLEOTIDE SEQUENCE [LARGE SCALE GENOMIC DNA]</scope>
    <source>
        <strain evidence="2">DSM 17447 / CIP 109464 / GPTSA100-9</strain>
    </source>
</reference>
<name>H8XSD0_FLAIG</name>